<dbReference type="Proteomes" id="UP001429564">
    <property type="component" value="Unassembled WGS sequence"/>
</dbReference>
<dbReference type="PANTHER" id="PTHR30231">
    <property type="entry name" value="DNA POLYMERASE III SUBUNIT EPSILON"/>
    <property type="match status" value="1"/>
</dbReference>
<keyword evidence="2" id="KW-0378">Hydrolase</keyword>
<sequence>MPKQLDLFHPAELASWASGSLFSYSYRFVALDVETANNDRGSICQLGLALVDHNGTIETTSFMIDPEVRFAPFNIRLHGIGPETVAGHPRFMDVLDPLRDFLASHLLVQHSQFDQKAISAACQRYGQPNLNARWLNSVQIARKAWPHLRGNGGHGLANLQKVLTLDFKHHDAGEDARAAAQVILHAEAETGSNFID</sequence>
<dbReference type="Pfam" id="PF00929">
    <property type="entry name" value="RNase_T"/>
    <property type="match status" value="1"/>
</dbReference>
<feature type="domain" description="Exonuclease" evidence="1">
    <location>
        <begin position="27"/>
        <end position="192"/>
    </location>
</feature>
<evidence type="ECO:0000313" key="2">
    <source>
        <dbReference type="EMBL" id="NIZ61653.1"/>
    </source>
</evidence>
<organism evidence="2 3">
    <name type="scientific">Parasedimentitalea denitrificans</name>
    <dbReference type="NCBI Taxonomy" id="2211118"/>
    <lineage>
        <taxon>Bacteria</taxon>
        <taxon>Pseudomonadati</taxon>
        <taxon>Pseudomonadota</taxon>
        <taxon>Alphaproteobacteria</taxon>
        <taxon>Rhodobacterales</taxon>
        <taxon>Paracoccaceae</taxon>
        <taxon>Parasedimentitalea</taxon>
    </lineage>
</organism>
<dbReference type="CDD" id="cd06130">
    <property type="entry name" value="DNA_pol_III_epsilon_like"/>
    <property type="match status" value="1"/>
</dbReference>
<dbReference type="EMBL" id="QHLQ01000010">
    <property type="protein sequence ID" value="NIZ61653.1"/>
    <property type="molecule type" value="Genomic_DNA"/>
</dbReference>
<dbReference type="SMART" id="SM00479">
    <property type="entry name" value="EXOIII"/>
    <property type="match status" value="1"/>
</dbReference>
<keyword evidence="3" id="KW-1185">Reference proteome</keyword>
<name>A0ABX0W8S9_9RHOB</name>
<reference evidence="2 3" key="1">
    <citation type="submission" date="2018-05" db="EMBL/GenBank/DDBJ databases">
        <authorList>
            <person name="Zhang Y.-J."/>
        </authorList>
    </citation>
    <scope>NUCLEOTIDE SEQUENCE [LARGE SCALE GENOMIC DNA]</scope>
    <source>
        <strain evidence="2 3">CY04</strain>
    </source>
</reference>
<dbReference type="InterPro" id="IPR012337">
    <property type="entry name" value="RNaseH-like_sf"/>
</dbReference>
<evidence type="ECO:0000259" key="1">
    <source>
        <dbReference type="SMART" id="SM00479"/>
    </source>
</evidence>
<dbReference type="PANTHER" id="PTHR30231:SF42">
    <property type="entry name" value="EXONUCLEASE"/>
    <property type="match status" value="1"/>
</dbReference>
<keyword evidence="2" id="KW-0540">Nuclease</keyword>
<gene>
    <name evidence="2" type="ORF">DL239_11775</name>
</gene>
<dbReference type="GO" id="GO:0004527">
    <property type="term" value="F:exonuclease activity"/>
    <property type="evidence" value="ECO:0007669"/>
    <property type="project" value="UniProtKB-KW"/>
</dbReference>
<protein>
    <submittedName>
        <fullName evidence="2">Exonuclease</fullName>
    </submittedName>
</protein>
<dbReference type="InterPro" id="IPR013520">
    <property type="entry name" value="Ribonucl_H"/>
</dbReference>
<dbReference type="Gene3D" id="3.30.420.10">
    <property type="entry name" value="Ribonuclease H-like superfamily/Ribonuclease H"/>
    <property type="match status" value="1"/>
</dbReference>
<keyword evidence="2" id="KW-0269">Exonuclease</keyword>
<proteinExistence type="predicted"/>
<accession>A0ABX0W8S9</accession>
<comment type="caution">
    <text evidence="2">The sequence shown here is derived from an EMBL/GenBank/DDBJ whole genome shotgun (WGS) entry which is preliminary data.</text>
</comment>
<dbReference type="InterPro" id="IPR036397">
    <property type="entry name" value="RNaseH_sf"/>
</dbReference>
<dbReference type="RefSeq" id="WP_167684290.1">
    <property type="nucleotide sequence ID" value="NZ_QHLQ01000010.1"/>
</dbReference>
<dbReference type="SUPFAM" id="SSF53098">
    <property type="entry name" value="Ribonuclease H-like"/>
    <property type="match status" value="1"/>
</dbReference>
<evidence type="ECO:0000313" key="3">
    <source>
        <dbReference type="Proteomes" id="UP001429564"/>
    </source>
</evidence>